<evidence type="ECO:0000313" key="2">
    <source>
        <dbReference type="EMBL" id="PKI79490.1"/>
    </source>
</evidence>
<dbReference type="STRING" id="22663.A0A2I0LFQ3"/>
<keyword evidence="3" id="KW-1185">Reference proteome</keyword>
<dbReference type="Proteomes" id="UP000233551">
    <property type="component" value="Unassembled WGS sequence"/>
</dbReference>
<proteinExistence type="predicted"/>
<organism evidence="2 3">
    <name type="scientific">Punica granatum</name>
    <name type="common">Pomegranate</name>
    <dbReference type="NCBI Taxonomy" id="22663"/>
    <lineage>
        <taxon>Eukaryota</taxon>
        <taxon>Viridiplantae</taxon>
        <taxon>Streptophyta</taxon>
        <taxon>Embryophyta</taxon>
        <taxon>Tracheophyta</taxon>
        <taxon>Spermatophyta</taxon>
        <taxon>Magnoliopsida</taxon>
        <taxon>eudicotyledons</taxon>
        <taxon>Gunneridae</taxon>
        <taxon>Pentapetalae</taxon>
        <taxon>rosids</taxon>
        <taxon>malvids</taxon>
        <taxon>Myrtales</taxon>
        <taxon>Lythraceae</taxon>
        <taxon>Punica</taxon>
    </lineage>
</organism>
<comment type="caution">
    <text evidence="2">The sequence shown here is derived from an EMBL/GenBank/DDBJ whole genome shotgun (WGS) entry which is preliminary data.</text>
</comment>
<gene>
    <name evidence="2" type="ORF">CRG98_000121</name>
</gene>
<evidence type="ECO:0000313" key="3">
    <source>
        <dbReference type="Proteomes" id="UP000233551"/>
    </source>
</evidence>
<protein>
    <recommendedName>
        <fullName evidence="1">Retrotransposon Copia-like N-terminal domain-containing protein</fullName>
    </recommendedName>
</protein>
<sequence length="172" mass="19942">MADDEKSPNLVNRSKQIQVVEERKPMAVFSPFFIKMSNSSGAVLVPADKVMTGDNYATWAKAIRRALKAKNKMGFVDGTVVEPVSSSPEYDQWDVCNNMVASWIYNSLDKKLQVSLAYVNKALDMWRELKERYSQRNAREYQLKKEISRMEQGVDSVIEYYIRIKKLWDELD</sequence>
<dbReference type="AlphaFoldDB" id="A0A2I0LFQ3"/>
<evidence type="ECO:0000259" key="1">
    <source>
        <dbReference type="Pfam" id="PF14244"/>
    </source>
</evidence>
<dbReference type="PANTHER" id="PTHR37610:SF97">
    <property type="entry name" value="RETROTRANSPOSON GAG DOMAIN-CONTAINING PROTEIN"/>
    <property type="match status" value="1"/>
</dbReference>
<dbReference type="PANTHER" id="PTHR37610">
    <property type="entry name" value="CCHC-TYPE DOMAIN-CONTAINING PROTEIN"/>
    <property type="match status" value="1"/>
</dbReference>
<accession>A0A2I0LFQ3</accession>
<dbReference type="Pfam" id="PF14244">
    <property type="entry name" value="Retrotran_gag_3"/>
    <property type="match status" value="1"/>
</dbReference>
<name>A0A2I0LFQ3_PUNGR</name>
<dbReference type="InterPro" id="IPR029472">
    <property type="entry name" value="Copia-like_N"/>
</dbReference>
<reference evidence="2 3" key="1">
    <citation type="submission" date="2017-11" db="EMBL/GenBank/DDBJ databases">
        <title>De-novo sequencing of pomegranate (Punica granatum L.) genome.</title>
        <authorList>
            <person name="Akparov Z."/>
            <person name="Amiraslanov A."/>
            <person name="Hajiyeva S."/>
            <person name="Abbasov M."/>
            <person name="Kaur K."/>
            <person name="Hamwieh A."/>
            <person name="Solovyev V."/>
            <person name="Salamov A."/>
            <person name="Braich B."/>
            <person name="Kosarev P."/>
            <person name="Mahmoud A."/>
            <person name="Hajiyev E."/>
            <person name="Babayeva S."/>
            <person name="Izzatullayeva V."/>
            <person name="Mammadov A."/>
            <person name="Mammadov A."/>
            <person name="Sharifova S."/>
            <person name="Ojaghi J."/>
            <person name="Eynullazada K."/>
            <person name="Bayramov B."/>
            <person name="Abdulazimova A."/>
            <person name="Shahmuradov I."/>
        </authorList>
    </citation>
    <scope>NUCLEOTIDE SEQUENCE [LARGE SCALE GENOMIC DNA]</scope>
    <source>
        <strain evidence="3">cv. AG2017</strain>
        <tissue evidence="2">Leaf</tissue>
    </source>
</reference>
<feature type="domain" description="Retrotransposon Copia-like N-terminal" evidence="1">
    <location>
        <begin position="39"/>
        <end position="83"/>
    </location>
</feature>
<dbReference type="EMBL" id="PGOL01000003">
    <property type="protein sequence ID" value="PKI79490.1"/>
    <property type="molecule type" value="Genomic_DNA"/>
</dbReference>